<evidence type="ECO:0000256" key="4">
    <source>
        <dbReference type="SAM" id="MobiDB-lite"/>
    </source>
</evidence>
<keyword evidence="7" id="KW-1185">Reference proteome</keyword>
<comment type="similarity">
    <text evidence="1">Belongs to the peptidase C48 family.</text>
</comment>
<organism evidence="6 7">
    <name type="scientific">Suillus luteus UH-Slu-Lm8-n1</name>
    <dbReference type="NCBI Taxonomy" id="930992"/>
    <lineage>
        <taxon>Eukaryota</taxon>
        <taxon>Fungi</taxon>
        <taxon>Dikarya</taxon>
        <taxon>Basidiomycota</taxon>
        <taxon>Agaricomycotina</taxon>
        <taxon>Agaricomycetes</taxon>
        <taxon>Agaricomycetidae</taxon>
        <taxon>Boletales</taxon>
        <taxon>Suillineae</taxon>
        <taxon>Suillaceae</taxon>
        <taxon>Suillus</taxon>
    </lineage>
</organism>
<dbReference type="HOGENOM" id="CLU_004552_0_0_1"/>
<evidence type="ECO:0000259" key="5">
    <source>
        <dbReference type="PROSITE" id="PS50600"/>
    </source>
</evidence>
<dbReference type="Pfam" id="PF18758">
    <property type="entry name" value="KDZ"/>
    <property type="match status" value="1"/>
</dbReference>
<evidence type="ECO:0000256" key="2">
    <source>
        <dbReference type="ARBA" id="ARBA00022670"/>
    </source>
</evidence>
<dbReference type="OrthoDB" id="3253684at2759"/>
<keyword evidence="2" id="KW-0645">Protease</keyword>
<dbReference type="GO" id="GO:0006508">
    <property type="term" value="P:proteolysis"/>
    <property type="evidence" value="ECO:0007669"/>
    <property type="project" value="UniProtKB-KW"/>
</dbReference>
<dbReference type="STRING" id="930992.A0A0D0BCZ1"/>
<reference evidence="7" key="2">
    <citation type="submission" date="2015-01" db="EMBL/GenBank/DDBJ databases">
        <title>Evolutionary Origins and Diversification of the Mycorrhizal Mutualists.</title>
        <authorList>
            <consortium name="DOE Joint Genome Institute"/>
            <consortium name="Mycorrhizal Genomics Consortium"/>
            <person name="Kohler A."/>
            <person name="Kuo A."/>
            <person name="Nagy L.G."/>
            <person name="Floudas D."/>
            <person name="Copeland A."/>
            <person name="Barry K.W."/>
            <person name="Cichocki N."/>
            <person name="Veneault-Fourrey C."/>
            <person name="LaButti K."/>
            <person name="Lindquist E.A."/>
            <person name="Lipzen A."/>
            <person name="Lundell T."/>
            <person name="Morin E."/>
            <person name="Murat C."/>
            <person name="Riley R."/>
            <person name="Ohm R."/>
            <person name="Sun H."/>
            <person name="Tunlid A."/>
            <person name="Henrissat B."/>
            <person name="Grigoriev I.V."/>
            <person name="Hibbett D.S."/>
            <person name="Martin F."/>
        </authorList>
    </citation>
    <scope>NUCLEOTIDE SEQUENCE [LARGE SCALE GENOMIC DNA]</scope>
    <source>
        <strain evidence="7">UH-Slu-Lm8-n1</strain>
    </source>
</reference>
<proteinExistence type="inferred from homology"/>
<feature type="compositionally biased region" description="Polar residues" evidence="4">
    <location>
        <begin position="252"/>
        <end position="265"/>
    </location>
</feature>
<reference evidence="6 7" key="1">
    <citation type="submission" date="2014-04" db="EMBL/GenBank/DDBJ databases">
        <authorList>
            <consortium name="DOE Joint Genome Institute"/>
            <person name="Kuo A."/>
            <person name="Ruytinx J."/>
            <person name="Rineau F."/>
            <person name="Colpaert J."/>
            <person name="Kohler A."/>
            <person name="Nagy L.G."/>
            <person name="Floudas D."/>
            <person name="Copeland A."/>
            <person name="Barry K.W."/>
            <person name="Cichocki N."/>
            <person name="Veneault-Fourrey C."/>
            <person name="LaButti K."/>
            <person name="Lindquist E.A."/>
            <person name="Lipzen A."/>
            <person name="Lundell T."/>
            <person name="Morin E."/>
            <person name="Murat C."/>
            <person name="Sun H."/>
            <person name="Tunlid A."/>
            <person name="Henrissat B."/>
            <person name="Grigoriev I.V."/>
            <person name="Hibbett D.S."/>
            <person name="Martin F."/>
            <person name="Nordberg H.P."/>
            <person name="Cantor M.N."/>
            <person name="Hua S.X."/>
        </authorList>
    </citation>
    <scope>NUCLEOTIDE SEQUENCE [LARGE SCALE GENOMIC DNA]</scope>
    <source>
        <strain evidence="6 7">UH-Slu-Lm8-n1</strain>
    </source>
</reference>
<keyword evidence="3" id="KW-0378">Hydrolase</keyword>
<dbReference type="GO" id="GO:0008234">
    <property type="term" value="F:cysteine-type peptidase activity"/>
    <property type="evidence" value="ECO:0007669"/>
    <property type="project" value="InterPro"/>
</dbReference>
<dbReference type="SUPFAM" id="SSF54001">
    <property type="entry name" value="Cysteine proteinases"/>
    <property type="match status" value="1"/>
</dbReference>
<dbReference type="InParanoid" id="A0A0D0BCZ1"/>
<name>A0A0D0BCZ1_9AGAM</name>
<dbReference type="InterPro" id="IPR040521">
    <property type="entry name" value="KDZ"/>
</dbReference>
<feature type="domain" description="Ubiquitin-like protease family profile" evidence="5">
    <location>
        <begin position="999"/>
        <end position="1171"/>
    </location>
</feature>
<feature type="region of interest" description="Disordered" evidence="4">
    <location>
        <begin position="246"/>
        <end position="283"/>
    </location>
</feature>
<dbReference type="AlphaFoldDB" id="A0A0D0BCZ1"/>
<dbReference type="Proteomes" id="UP000054485">
    <property type="component" value="Unassembled WGS sequence"/>
</dbReference>
<dbReference type="InterPro" id="IPR003653">
    <property type="entry name" value="Peptidase_C48_C"/>
</dbReference>
<dbReference type="Pfam" id="PF02902">
    <property type="entry name" value="Peptidase_C48"/>
    <property type="match status" value="1"/>
</dbReference>
<evidence type="ECO:0000256" key="1">
    <source>
        <dbReference type="ARBA" id="ARBA00005234"/>
    </source>
</evidence>
<accession>A0A0D0BCZ1</accession>
<dbReference type="Gene3D" id="3.40.395.10">
    <property type="entry name" value="Adenoviral Proteinase, Chain A"/>
    <property type="match status" value="1"/>
</dbReference>
<dbReference type="EMBL" id="KN835144">
    <property type="protein sequence ID" value="KIK47679.1"/>
    <property type="molecule type" value="Genomic_DNA"/>
</dbReference>
<evidence type="ECO:0000256" key="3">
    <source>
        <dbReference type="ARBA" id="ARBA00022801"/>
    </source>
</evidence>
<evidence type="ECO:0000313" key="6">
    <source>
        <dbReference type="EMBL" id="KIK47679.1"/>
    </source>
</evidence>
<dbReference type="PANTHER" id="PTHR33096:SF1">
    <property type="entry name" value="CXC1-LIKE CYSTEINE CLUSTER ASSOCIATED WITH KDZ TRANSPOSASES DOMAIN-CONTAINING PROTEIN"/>
    <property type="match status" value="1"/>
</dbReference>
<gene>
    <name evidence="6" type="ORF">CY34DRAFT_8735</name>
</gene>
<dbReference type="GO" id="GO:0019783">
    <property type="term" value="F:ubiquitin-like protein peptidase activity"/>
    <property type="evidence" value="ECO:0007669"/>
    <property type="project" value="UniProtKB-ARBA"/>
</dbReference>
<evidence type="ECO:0000313" key="7">
    <source>
        <dbReference type="Proteomes" id="UP000054485"/>
    </source>
</evidence>
<dbReference type="PANTHER" id="PTHR33096">
    <property type="entry name" value="CXC2 DOMAIN-CONTAINING PROTEIN"/>
    <property type="match status" value="1"/>
</dbReference>
<protein>
    <recommendedName>
        <fullName evidence="5">Ubiquitin-like protease family profile domain-containing protein</fullName>
    </recommendedName>
</protein>
<dbReference type="InterPro" id="IPR038765">
    <property type="entry name" value="Papain-like_cys_pep_sf"/>
</dbReference>
<sequence length="1204" mass="135779">MEQLVNPDIDILKPLSATDDPADYFVTDDAEMLVPEVELDFSPGEALPASKDLKRRIWPDRSTQTLYSSWSTLIPTLIEAQLKYSAQTHGKPLEKISKVISACGTLQCTSKRTSLLCLFLDRFESIEALSCQCSSLPQVLIHHGLFLTAPSQPRMAVSLELLSFYRALFERSCDAINALTCALKTYYSHRGFRLTDSKGNKIREPFRRGLGYVVQWYDILQIKVERQIEDLLNQCRDQVTWFEEASHEDNSDATSTSSPSCNTAISRDGDPPTSHQSHDPSDTAPFPLVLHRGRCSSVLVQHCPACFGGIFHRRLTEEGADMHVATDGNFHHQHWRSAGDCPRFYEPTYFLPKGFVDEVGRQIDAQRKRSPKACTPLVPDEAIDLCEGAYDAADGKKQKAAMDSFDDMGVMALICRHDIPLFFANIDSPGEQQKYSIALLEHLFSLLPPQATVTLLYDYEILPEDVTSRLRFATTAMHAYGHEWACQLAYNPRMCVGLGLSDGEATERLWSRFVRLIGIERSSSATAIGREMRMDLGDWIKRRLRRGIKDQGAVVQETLAQCEIPIEELRSQWHHQQKSQLSIRAHAPARLKKELDTVLSLQADLDTSHRALQAAKSILGNESASDDTVQALESLARGHDRLIDKVETLYGSLNIHDKFPELQGIDLEFVRILLTARDLKMNIRKRAIASFFEWDKLDWVVGGAQQALGTKLHQQTRKAIAKWQPALMTAIRKFNSYCEQLESRYDVSSGIPLPSPLPTKLADLHADPTLMEDVWITPSVGEVPRWLEDHEVRDGIRALLKHDRCQEEQLRLRTEADNLCRFFGEELAALQLAVRRSESDHFTAILQQHHSNFLRTQSRWTNPLASSAQFAAQVDTARRIVLSISGDSPHTAIASIHPTMLESPDLEGDDDPTFIEDVSHVDSDQAILADLLEGDTGPLDHDDVNDTNFGNIADVNILQWDASENLRIDDYIPACKSNTVVPATLTARVRPPCDGFPHQIFELKDVDILRSPTAYLNDVCINGCAALLYSELKAPNVSCAILSTHDIPRIRYNAPDDVIWRQCSWTHYWEKDIWVLPIHRPSCVGHWVFCAIYLPSKELHLFDSLGDQKPWKHDVKDVMKLISRLILLARKHQHHLSVDLQGWVAHQLNIQPLQTNNHDCGIWVLAAIIAILRGQHVTGVREADIGDLRYYLSILVLSLPSDIQ</sequence>
<dbReference type="PROSITE" id="PS50600">
    <property type="entry name" value="ULP_PROTEASE"/>
    <property type="match status" value="1"/>
</dbReference>